<dbReference type="Gene3D" id="3.50.50.60">
    <property type="entry name" value="FAD/NAD(P)-binding domain"/>
    <property type="match status" value="2"/>
</dbReference>
<feature type="domain" description="Amine oxidase" evidence="1">
    <location>
        <begin position="332"/>
        <end position="422"/>
    </location>
</feature>
<dbReference type="InterPro" id="IPR017830">
    <property type="entry name" value="SQase_HpnE"/>
</dbReference>
<dbReference type="AlphaFoldDB" id="A0A4Y1MZB4"/>
<dbReference type="EC" id="1.3.99.-" evidence="2"/>
<dbReference type="Pfam" id="PF01593">
    <property type="entry name" value="Amino_oxidase"/>
    <property type="match status" value="2"/>
</dbReference>
<sequence length="428" mass="45437">MSGPGVTGRARDHLGRAHVVGAGMAGLSAAVALAGRGLPVELSESAAQAGGRCRSYRDSQLGLVIDNGNHLILSGNESVTRYLAAIGAEDRLAGPETADFAFTDLRDGDSWRLRPNDGPLPWWILSPSRRVPGTGAAGYLALGKLLRPHPGKRIDEVLDCSGPLWERLLQPFLVAALNTRPQEGSADLAGAVVRDSLARGGGACRPRIAEPTLAAAFVDPALAHLGRQGTGIRLSRRLRGLEFEGERVSALAFADGLVPVGRDEAVVLAVPPWVATELVPGLEAPDDFRAILNAHFRLAPPEGAEPMIGVVGGTAEWIFAFHDRFSVTISNADALLDADPEALARRIWGDIVRVHGLTDALPPWRIVKEKRATFAATPAQDARRPSTHTRWTNLFLAGDWTDTGLPSTIEGALRSGERAAALALSIMN</sequence>
<dbReference type="InterPro" id="IPR036188">
    <property type="entry name" value="FAD/NAD-bd_sf"/>
</dbReference>
<dbReference type="SUPFAM" id="SSF51905">
    <property type="entry name" value="FAD/NAD(P)-binding domain"/>
    <property type="match status" value="1"/>
</dbReference>
<evidence type="ECO:0000313" key="2">
    <source>
        <dbReference type="EMBL" id="AWV22939.1"/>
    </source>
</evidence>
<evidence type="ECO:0000259" key="1">
    <source>
        <dbReference type="Pfam" id="PF01593"/>
    </source>
</evidence>
<dbReference type="RefSeq" id="WP_075821329.1">
    <property type="nucleotide sequence ID" value="NZ_CP034924.1"/>
</dbReference>
<dbReference type="Gene3D" id="3.90.660.20">
    <property type="entry name" value="Protoporphyrinogen oxidase, mitochondrial, domain 2"/>
    <property type="match status" value="1"/>
</dbReference>
<dbReference type="EMBL" id="CP025189">
    <property type="protein sequence ID" value="AWV22939.1"/>
    <property type="molecule type" value="Genomic_DNA"/>
</dbReference>
<dbReference type="GO" id="GO:0016491">
    <property type="term" value="F:oxidoreductase activity"/>
    <property type="evidence" value="ECO:0007669"/>
    <property type="project" value="UniProtKB-KW"/>
</dbReference>
<dbReference type="Gene3D" id="1.10.3110.10">
    <property type="entry name" value="protoporphyrinogen ix oxidase, domain 3"/>
    <property type="match status" value="1"/>
</dbReference>
<keyword evidence="2" id="KW-0560">Oxidoreductase</keyword>
<dbReference type="InterPro" id="IPR002937">
    <property type="entry name" value="Amino_oxidase"/>
</dbReference>
<dbReference type="PANTHER" id="PTHR42923">
    <property type="entry name" value="PROTOPORPHYRINOGEN OXIDASE"/>
    <property type="match status" value="1"/>
</dbReference>
<dbReference type="InterPro" id="IPR050464">
    <property type="entry name" value="Zeta_carotene_desat/Oxidored"/>
</dbReference>
<protein>
    <submittedName>
        <fullName evidence="2">Phytoene desaturase</fullName>
        <ecNumber evidence="2">1.3.99.-</ecNumber>
    </submittedName>
</protein>
<gene>
    <name evidence="2" type="ORF">RADP37_01958</name>
</gene>
<reference evidence="2" key="1">
    <citation type="submission" date="2017-12" db="EMBL/GenBank/DDBJ databases">
        <authorList>
            <person name="Martens C."/>
            <person name="Dahlstrom E."/>
            <person name="Barbian K."/>
            <person name="Sykora L."/>
            <person name="Ricklefs S."/>
            <person name="Bruno D."/>
            <person name="Anzick I."/>
            <person name="Myles I."/>
            <person name="Datta S.K."/>
        </authorList>
    </citation>
    <scope>NUCLEOTIDE SEQUENCE</scope>
    <source>
        <strain evidence="2">AD2</strain>
    </source>
</reference>
<proteinExistence type="predicted"/>
<dbReference type="NCBIfam" id="TIGR03467">
    <property type="entry name" value="HpnE"/>
    <property type="match status" value="1"/>
</dbReference>
<accession>A0A4Y1MZB4</accession>
<feature type="domain" description="Amine oxidase" evidence="1">
    <location>
        <begin position="24"/>
        <end position="297"/>
    </location>
</feature>
<dbReference type="PANTHER" id="PTHR42923:SF47">
    <property type="entry name" value="BLR3003 PROTEIN"/>
    <property type="match status" value="1"/>
</dbReference>
<name>A0A4Y1MZB4_9PROT</name>
<organism evidence="2">
    <name type="scientific">Roseomonas mucosa</name>
    <dbReference type="NCBI Taxonomy" id="207340"/>
    <lineage>
        <taxon>Bacteria</taxon>
        <taxon>Pseudomonadati</taxon>
        <taxon>Pseudomonadota</taxon>
        <taxon>Alphaproteobacteria</taxon>
        <taxon>Acetobacterales</taxon>
        <taxon>Roseomonadaceae</taxon>
        <taxon>Roseomonas</taxon>
    </lineage>
</organism>